<dbReference type="GO" id="GO:0016491">
    <property type="term" value="F:oxidoreductase activity"/>
    <property type="evidence" value="ECO:0007669"/>
    <property type="project" value="InterPro"/>
</dbReference>
<evidence type="ECO:0000313" key="4">
    <source>
        <dbReference type="Proteomes" id="UP000198318"/>
    </source>
</evidence>
<dbReference type="SUPFAM" id="SSF51735">
    <property type="entry name" value="NAD(P)-binding Rossmann-fold domains"/>
    <property type="match status" value="1"/>
</dbReference>
<dbReference type="SMART" id="SM00829">
    <property type="entry name" value="PKS_ER"/>
    <property type="match status" value="1"/>
</dbReference>
<proteinExistence type="predicted"/>
<dbReference type="Gene3D" id="3.40.50.720">
    <property type="entry name" value="NAD(P)-binding Rossmann-like Domain"/>
    <property type="match status" value="1"/>
</dbReference>
<dbReference type="InterPro" id="IPR036291">
    <property type="entry name" value="NAD(P)-bd_dom_sf"/>
</dbReference>
<dbReference type="SUPFAM" id="SSF50129">
    <property type="entry name" value="GroES-like"/>
    <property type="match status" value="1"/>
</dbReference>
<keyword evidence="1" id="KW-0521">NADP</keyword>
<evidence type="ECO:0000256" key="1">
    <source>
        <dbReference type="ARBA" id="ARBA00022857"/>
    </source>
</evidence>
<protein>
    <submittedName>
        <fullName evidence="3">NADPH:quinone reductase</fullName>
    </submittedName>
</protein>
<dbReference type="AlphaFoldDB" id="A0A239EJ10"/>
<gene>
    <name evidence="3" type="ORF">SAMN05443665_100483</name>
</gene>
<organism evidence="3 4">
    <name type="scientific">Actinomadura meyerae</name>
    <dbReference type="NCBI Taxonomy" id="240840"/>
    <lineage>
        <taxon>Bacteria</taxon>
        <taxon>Bacillati</taxon>
        <taxon>Actinomycetota</taxon>
        <taxon>Actinomycetes</taxon>
        <taxon>Streptosporangiales</taxon>
        <taxon>Thermomonosporaceae</taxon>
        <taxon>Actinomadura</taxon>
    </lineage>
</organism>
<reference evidence="3 4" key="1">
    <citation type="submission" date="2017-06" db="EMBL/GenBank/DDBJ databases">
        <authorList>
            <person name="Kim H.J."/>
            <person name="Triplett B.A."/>
        </authorList>
    </citation>
    <scope>NUCLEOTIDE SEQUENCE [LARGE SCALE GENOMIC DNA]</scope>
    <source>
        <strain evidence="3 4">DSM 44715</strain>
    </source>
</reference>
<name>A0A239EJ10_9ACTN</name>
<dbReference type="Proteomes" id="UP000198318">
    <property type="component" value="Unassembled WGS sequence"/>
</dbReference>
<dbReference type="InterPro" id="IPR011032">
    <property type="entry name" value="GroES-like_sf"/>
</dbReference>
<sequence length="353" mass="36836">MGNDALMTAAVLRRHGGPDALEVREDWPVPQVGPGQVLVHVAAAALNNTDIWTREGAYGLPGRPDAKAGWRGPLDFPLVQGGDMAGTVTEVADDVSATWIGRRVLVDPAFYADEGQDAVPVGLLGSEANGGFADYVAVDAVRLHDMSDSPLSDEELAALPVAYGTAMGMLERARLTKGETVFVTGASGGVGFALVQLAAARGARVLAMTSGAKAEAVRAAGAEVTVSRDVDPARLQAELRAAAPAGLDAVADVAGGPWLERVLPELHDGARWVIAGAVAGPVVSFDLRRLYLHNLSLIGSSMHTRAHFAELAELARTGTLRPRIAATYRLSDIHAAQEEFRHGSGVGKIVVVP</sequence>
<evidence type="ECO:0000259" key="2">
    <source>
        <dbReference type="SMART" id="SM00829"/>
    </source>
</evidence>
<dbReference type="InterPro" id="IPR013149">
    <property type="entry name" value="ADH-like_C"/>
</dbReference>
<dbReference type="Pfam" id="PF08240">
    <property type="entry name" value="ADH_N"/>
    <property type="match status" value="1"/>
</dbReference>
<dbReference type="RefSeq" id="WP_218826545.1">
    <property type="nucleotide sequence ID" value="NZ_FZOR01000004.1"/>
</dbReference>
<feature type="domain" description="Enoyl reductase (ER)" evidence="2">
    <location>
        <begin position="16"/>
        <end position="351"/>
    </location>
</feature>
<dbReference type="PANTHER" id="PTHR44154">
    <property type="entry name" value="QUINONE OXIDOREDUCTASE"/>
    <property type="match status" value="1"/>
</dbReference>
<keyword evidence="4" id="KW-1185">Reference proteome</keyword>
<dbReference type="PANTHER" id="PTHR44154:SF1">
    <property type="entry name" value="QUINONE OXIDOREDUCTASE"/>
    <property type="match status" value="1"/>
</dbReference>
<accession>A0A239EJ10</accession>
<dbReference type="InterPro" id="IPR013154">
    <property type="entry name" value="ADH-like_N"/>
</dbReference>
<dbReference type="InterPro" id="IPR020843">
    <property type="entry name" value="ER"/>
</dbReference>
<dbReference type="InterPro" id="IPR051603">
    <property type="entry name" value="Zinc-ADH_QOR/CCCR"/>
</dbReference>
<dbReference type="Pfam" id="PF00107">
    <property type="entry name" value="ADH_zinc_N"/>
    <property type="match status" value="1"/>
</dbReference>
<dbReference type="EMBL" id="FZOR01000004">
    <property type="protein sequence ID" value="SNS44665.1"/>
    <property type="molecule type" value="Genomic_DNA"/>
</dbReference>
<dbReference type="Gene3D" id="3.90.180.10">
    <property type="entry name" value="Medium-chain alcohol dehydrogenases, catalytic domain"/>
    <property type="match status" value="1"/>
</dbReference>
<evidence type="ECO:0000313" key="3">
    <source>
        <dbReference type="EMBL" id="SNS44665.1"/>
    </source>
</evidence>